<reference evidence="2 3" key="1">
    <citation type="submission" date="2019-06" db="EMBL/GenBank/DDBJ databases">
        <authorList>
            <person name="Livingstone P."/>
            <person name="Whitworth D."/>
        </authorList>
    </citation>
    <scope>NUCLEOTIDE SEQUENCE [LARGE SCALE GENOMIC DNA]</scope>
    <source>
        <strain evidence="2 3">AM401</strain>
    </source>
</reference>
<keyword evidence="1" id="KW-0472">Membrane</keyword>
<feature type="transmembrane region" description="Helical" evidence="1">
    <location>
        <begin position="6"/>
        <end position="28"/>
    </location>
</feature>
<gene>
    <name evidence="2" type="ORF">FJV41_46300</name>
</gene>
<evidence type="ECO:0000313" key="3">
    <source>
        <dbReference type="Proteomes" id="UP000315369"/>
    </source>
</evidence>
<dbReference type="RefSeq" id="WP_141649027.1">
    <property type="nucleotide sequence ID" value="NZ_VIFM01000389.1"/>
</dbReference>
<sequence>MYDFLYAFTLWLALTGIGILLLFALIGIENRGYEKERKALLDSLRCIACGGESDPDSIWGPESSRVKRGMPQPPPQVEMTCATCGLVAIHTDKGEYVRTGSLLPDRD</sequence>
<name>A0A540WJE8_9BACT</name>
<evidence type="ECO:0000313" key="2">
    <source>
        <dbReference type="EMBL" id="TQF09123.1"/>
    </source>
</evidence>
<dbReference type="AlphaFoldDB" id="A0A540WJE8"/>
<protein>
    <submittedName>
        <fullName evidence="2">Uncharacterized protein</fullName>
    </submittedName>
</protein>
<dbReference type="Proteomes" id="UP000315369">
    <property type="component" value="Unassembled WGS sequence"/>
</dbReference>
<accession>A0A540WJE8</accession>
<dbReference type="EMBL" id="VIFM01000389">
    <property type="protein sequence ID" value="TQF09123.1"/>
    <property type="molecule type" value="Genomic_DNA"/>
</dbReference>
<keyword evidence="1" id="KW-1133">Transmembrane helix</keyword>
<comment type="caution">
    <text evidence="2">The sequence shown here is derived from an EMBL/GenBank/DDBJ whole genome shotgun (WGS) entry which is preliminary data.</text>
</comment>
<evidence type="ECO:0000256" key="1">
    <source>
        <dbReference type="SAM" id="Phobius"/>
    </source>
</evidence>
<organism evidence="2 3">
    <name type="scientific">Myxococcus llanfairpwllgwyngyllgogerychwyrndrobwllllantysiliogogogochensis</name>
    <dbReference type="NCBI Taxonomy" id="2590453"/>
    <lineage>
        <taxon>Bacteria</taxon>
        <taxon>Pseudomonadati</taxon>
        <taxon>Myxococcota</taxon>
        <taxon>Myxococcia</taxon>
        <taxon>Myxococcales</taxon>
        <taxon>Cystobacterineae</taxon>
        <taxon>Myxococcaceae</taxon>
        <taxon>Myxococcus</taxon>
    </lineage>
</organism>
<proteinExistence type="predicted"/>
<keyword evidence="1" id="KW-0812">Transmembrane</keyword>
<keyword evidence="3" id="KW-1185">Reference proteome</keyword>